<dbReference type="Proteomes" id="UP001489719">
    <property type="component" value="Unassembled WGS sequence"/>
</dbReference>
<evidence type="ECO:0000313" key="2">
    <source>
        <dbReference type="Proteomes" id="UP001489719"/>
    </source>
</evidence>
<accession>A0ACC3TRA6</accession>
<keyword evidence="2" id="KW-1185">Reference proteome</keyword>
<comment type="caution">
    <text evidence="1">The sequence shown here is derived from an EMBL/GenBank/DDBJ whole genome shotgun (WGS) entry which is preliminary data.</text>
</comment>
<organism evidence="1 2">
    <name type="scientific">Lipomyces orientalis</name>
    <dbReference type="NCBI Taxonomy" id="1233043"/>
    <lineage>
        <taxon>Eukaryota</taxon>
        <taxon>Fungi</taxon>
        <taxon>Dikarya</taxon>
        <taxon>Ascomycota</taxon>
        <taxon>Saccharomycotina</taxon>
        <taxon>Lipomycetes</taxon>
        <taxon>Lipomycetales</taxon>
        <taxon>Lipomycetaceae</taxon>
        <taxon>Lipomyces</taxon>
    </lineage>
</organism>
<gene>
    <name evidence="1" type="ORF">V1517DRAFT_320645</name>
</gene>
<dbReference type="EMBL" id="MU970062">
    <property type="protein sequence ID" value="KAK9323397.1"/>
    <property type="molecule type" value="Genomic_DNA"/>
</dbReference>
<proteinExistence type="predicted"/>
<name>A0ACC3TRA6_9ASCO</name>
<reference evidence="2" key="1">
    <citation type="journal article" date="2024" name="Front. Bioeng. Biotechnol.">
        <title>Genome-scale model development and genomic sequencing of the oleaginous clade Lipomyces.</title>
        <authorList>
            <person name="Czajka J.J."/>
            <person name="Han Y."/>
            <person name="Kim J."/>
            <person name="Mondo S.J."/>
            <person name="Hofstad B.A."/>
            <person name="Robles A."/>
            <person name="Haridas S."/>
            <person name="Riley R."/>
            <person name="LaButti K."/>
            <person name="Pangilinan J."/>
            <person name="Andreopoulos W."/>
            <person name="Lipzen A."/>
            <person name="Yan J."/>
            <person name="Wang M."/>
            <person name="Ng V."/>
            <person name="Grigoriev I.V."/>
            <person name="Spatafora J.W."/>
            <person name="Magnuson J.K."/>
            <person name="Baker S.E."/>
            <person name="Pomraning K.R."/>
        </authorList>
    </citation>
    <scope>NUCLEOTIDE SEQUENCE [LARGE SCALE GENOMIC DNA]</scope>
    <source>
        <strain evidence="2">CBS 10300</strain>
    </source>
</reference>
<sequence>MALEADIAKLAIAETVSSIPDAPTAAAATVEQQDTSNSQQPPPQREAEEEELIDPSTLPSSLDKLLFSYCELVDQYQAIQGRLSGLLTEGYLNLAKANYESRLRFGKDYYHGGMTASKIMSLDEKELTPLHAPDTSVEYTHLSVVEVPLPRTEDAEDVQVADKVDASATTTSTATEIRPVRRRKPDDEKPSDPDEDKKPTDDQQPQQAGDEKPPTPKVRKTKIPLNRDPIRWFGVLVPFSLRKSQGNFTDAVSEVANLLNVVNQLRALEANIDDLRAEKA</sequence>
<protein>
    <submittedName>
        <fullName evidence="1">Uncharacterized protein</fullName>
    </submittedName>
</protein>
<evidence type="ECO:0000313" key="1">
    <source>
        <dbReference type="EMBL" id="KAK9323397.1"/>
    </source>
</evidence>